<dbReference type="RefSeq" id="WP_039611514.1">
    <property type="nucleotide sequence ID" value="NZ_JWIC01000010.1"/>
</dbReference>
<protein>
    <recommendedName>
        <fullName evidence="15">PKD domain-containing protein</fullName>
    </recommendedName>
</protein>
<feature type="active site" description="Proton donor" evidence="8">
    <location>
        <position position="519"/>
    </location>
</feature>
<keyword evidence="7" id="KW-0865">Zymogen</keyword>
<organism evidence="13 14">
    <name type="scientific">Pseudoalteromonas luteoviolacea</name>
    <dbReference type="NCBI Taxonomy" id="43657"/>
    <lineage>
        <taxon>Bacteria</taxon>
        <taxon>Pseudomonadati</taxon>
        <taxon>Pseudomonadota</taxon>
        <taxon>Gammaproteobacteria</taxon>
        <taxon>Alteromonadales</taxon>
        <taxon>Pseudoalteromonadaceae</taxon>
        <taxon>Pseudoalteromonas</taxon>
    </lineage>
</organism>
<dbReference type="Pfam" id="PF01447">
    <property type="entry name" value="Peptidase_M4"/>
    <property type="match status" value="1"/>
</dbReference>
<evidence type="ECO:0000259" key="11">
    <source>
        <dbReference type="Pfam" id="PF02868"/>
    </source>
</evidence>
<proteinExistence type="inferred from homology"/>
<evidence type="ECO:0000259" key="10">
    <source>
        <dbReference type="Pfam" id="PF01447"/>
    </source>
</evidence>
<feature type="chain" id="PRO_5002137228" description="PKD domain-containing protein" evidence="9">
    <location>
        <begin position="26"/>
        <end position="1105"/>
    </location>
</feature>
<dbReference type="Gene3D" id="1.10.390.10">
    <property type="entry name" value="Neutral Protease Domain 2"/>
    <property type="match status" value="1"/>
</dbReference>
<dbReference type="AlphaFoldDB" id="A0A0C1QHE5"/>
<sequence length="1105" mass="122287">MRIGGFPFALGMVSLSFIGASSIQAAELKPIINQEHLWGSPISSPVLKPTYFTAKNVSAPKTKNTSGALEHRLVKVKGNKTKYEHYQSYFNGYPVVDGQFVLIKNNGEIIQGLGQVLSLDKSTQFIDDVIFQLDDKRIKTQLESVLKTADFESFTFSKVYKAWKGNLIPAFSVRVKYKDRIEDQLLHASTLQVLDKKSGVDKFTPANTEYVAAGGIGGNEKLGAICYSPSPSSMTNCVAYQFDQYTTASTELIFADTTVNSPLIFSDFSGYPFIVKKVGNQCFFENQYVKTIDYPVDQEAAFSFDCSTSTEHFNKTQIDDFYWNNFSYSGLNDAHFYGGLVMQYYHKLFSDLYPTLNNDCSYSGYCIKQLMQRVSNDSLGSAQAFWDDIYTNYGTGDGGATSYSHTTLSLIAHESAHAITYWNSGLGGNGEAGAFNEAFSDIASIAALSYLQTGVSGSYTTSQAYLNQTADNNNALKDRKWWYAWDVFYSDVAGRHFALPSADGKGLDHLSMLTPGESHYNIAGLFRKAFYELVKSKNWTVEEAFKLFIKANVDCLPSNASLADASFCLLSQASNFNENRTAAQAEEDVDSVLVSVGLVAQNSNKSTFDLDVFAQYDEIAFDLTTIPANEIARIDIKWGDGTSDSWSSNGTQAIQPYLARRQSVAIDALNLFELTVTKHNNSQLYAGRHYFSKAYDSCAPTINQPNTVLSTEVSLNETPLTLTAQSYQSVTADAAVLNRGTQNTLFVGQNLNGQSVTVLLDSNYDGIYSAEEALTQNATVSNGQITFNIDSQVGLGKSLLRVVLGSSYDYFTTCGYLSSGQVVDFKVTTEQPAIPISADFEYTILDGNKVKFTNTTTLDETRNPAYHWDFGFDTPTSDRRDPSDVQYPDVTASYDVTLTVSYQDGSGESATVNKQISITEQPPGSDLCSVGRIIPASENALYIDELSLSTDWNNLTYIDGSLGSNASGYSSHITDVTFKQQRELTVNVLSNVIPKSTAQTLIEDTNNHVRFTIWIDENNDGKLWRREANFSNSSSNYLLDCNVDDTCRIKVSQSLRLPYLYSWDPKRFTLRAKLEEYPSNSRRADGCKNFYDGEVSDVSFIVEAI</sequence>
<dbReference type="InterPro" id="IPR013783">
    <property type="entry name" value="Ig-like_fold"/>
</dbReference>
<dbReference type="PANTHER" id="PTHR33794">
    <property type="entry name" value="BACILLOLYSIN"/>
    <property type="match status" value="1"/>
</dbReference>
<dbReference type="InterPro" id="IPR027268">
    <property type="entry name" value="Peptidase_M4/M1_CTD_sf"/>
</dbReference>
<evidence type="ECO:0000259" key="12">
    <source>
        <dbReference type="Pfam" id="PF20009"/>
    </source>
</evidence>
<evidence type="ECO:0000256" key="5">
    <source>
        <dbReference type="ARBA" id="ARBA00022833"/>
    </source>
</evidence>
<comment type="similarity">
    <text evidence="1">Belongs to the peptidase M4 family.</text>
</comment>
<dbReference type="OrthoDB" id="6277275at2"/>
<keyword evidence="4" id="KW-0378">Hydrolase</keyword>
<evidence type="ECO:0000313" key="13">
    <source>
        <dbReference type="EMBL" id="KID54612.1"/>
    </source>
</evidence>
<keyword evidence="5" id="KW-0862">Zinc</keyword>
<evidence type="ECO:0000256" key="2">
    <source>
        <dbReference type="ARBA" id="ARBA00022670"/>
    </source>
</evidence>
<gene>
    <name evidence="13" type="ORF">JF50_22100</name>
</gene>
<evidence type="ECO:0000256" key="3">
    <source>
        <dbReference type="ARBA" id="ARBA00022723"/>
    </source>
</evidence>
<dbReference type="InterPro" id="IPR050728">
    <property type="entry name" value="Zinc_Metalloprotease_M4"/>
</dbReference>
<feature type="active site" evidence="8">
    <location>
        <position position="414"/>
    </location>
</feature>
<reference evidence="13 14" key="1">
    <citation type="submission" date="2014-12" db="EMBL/GenBank/DDBJ databases">
        <title>Draft Genome Sequence of Pseudoalteromonas luteoviolacea HI1.</title>
        <authorList>
            <person name="Asahina A.Y."/>
            <person name="Hadfield M.G."/>
        </authorList>
    </citation>
    <scope>NUCLEOTIDE SEQUENCE [LARGE SCALE GENOMIC DNA]</scope>
    <source>
        <strain evidence="13 14">HI1</strain>
    </source>
</reference>
<dbReference type="SUPFAM" id="SSF49299">
    <property type="entry name" value="PKD domain"/>
    <property type="match status" value="1"/>
</dbReference>
<evidence type="ECO:0000256" key="8">
    <source>
        <dbReference type="PIRSR" id="PIRSR623612-1"/>
    </source>
</evidence>
<dbReference type="SUPFAM" id="SSF55486">
    <property type="entry name" value="Metalloproteases ('zincins'), catalytic domain"/>
    <property type="match status" value="1"/>
</dbReference>
<dbReference type="GO" id="GO:0004222">
    <property type="term" value="F:metalloendopeptidase activity"/>
    <property type="evidence" value="ECO:0007669"/>
    <property type="project" value="InterPro"/>
</dbReference>
<dbReference type="PANTHER" id="PTHR33794:SF1">
    <property type="entry name" value="BACILLOLYSIN"/>
    <property type="match status" value="1"/>
</dbReference>
<evidence type="ECO:0008006" key="15">
    <source>
        <dbReference type="Google" id="ProtNLM"/>
    </source>
</evidence>
<evidence type="ECO:0000256" key="6">
    <source>
        <dbReference type="ARBA" id="ARBA00023049"/>
    </source>
</evidence>
<evidence type="ECO:0000256" key="1">
    <source>
        <dbReference type="ARBA" id="ARBA00009388"/>
    </source>
</evidence>
<dbReference type="Gene3D" id="2.60.40.10">
    <property type="entry name" value="Immunoglobulins"/>
    <property type="match status" value="1"/>
</dbReference>
<dbReference type="GO" id="GO:0006508">
    <property type="term" value="P:proteolysis"/>
    <property type="evidence" value="ECO:0007669"/>
    <property type="project" value="UniProtKB-KW"/>
</dbReference>
<keyword evidence="9" id="KW-0732">Signal</keyword>
<keyword evidence="3" id="KW-0479">Metal-binding</keyword>
<evidence type="ECO:0000256" key="4">
    <source>
        <dbReference type="ARBA" id="ARBA00022801"/>
    </source>
</evidence>
<feature type="domain" description="Peptidase M4" evidence="10">
    <location>
        <begin position="275"/>
        <end position="420"/>
    </location>
</feature>
<dbReference type="GO" id="GO:0046872">
    <property type="term" value="F:metal ion binding"/>
    <property type="evidence" value="ECO:0007669"/>
    <property type="project" value="UniProtKB-KW"/>
</dbReference>
<dbReference type="Pfam" id="PF20009">
    <property type="entry name" value="GEVED"/>
    <property type="match status" value="1"/>
</dbReference>
<dbReference type="Gene3D" id="3.10.170.10">
    <property type="match status" value="1"/>
</dbReference>
<dbReference type="Pfam" id="PF02868">
    <property type="entry name" value="Peptidase_M4_C"/>
    <property type="match status" value="1"/>
</dbReference>
<evidence type="ECO:0000256" key="9">
    <source>
        <dbReference type="SAM" id="SignalP"/>
    </source>
</evidence>
<name>A0A0C1QHE5_9GAMM</name>
<feature type="domain" description="GEVED" evidence="12">
    <location>
        <begin position="756"/>
        <end position="828"/>
    </location>
</feature>
<evidence type="ECO:0000256" key="7">
    <source>
        <dbReference type="ARBA" id="ARBA00023145"/>
    </source>
</evidence>
<dbReference type="InterPro" id="IPR023612">
    <property type="entry name" value="Peptidase_M4"/>
</dbReference>
<dbReference type="InterPro" id="IPR035986">
    <property type="entry name" value="PKD_dom_sf"/>
</dbReference>
<feature type="signal peptide" evidence="9">
    <location>
        <begin position="1"/>
        <end position="25"/>
    </location>
</feature>
<dbReference type="InterPro" id="IPR001570">
    <property type="entry name" value="Peptidase_M4_C_domain"/>
</dbReference>
<dbReference type="PRINTS" id="PR00730">
    <property type="entry name" value="THERMOLYSIN"/>
</dbReference>
<dbReference type="EMBL" id="JWIC01000010">
    <property type="protein sequence ID" value="KID54612.1"/>
    <property type="molecule type" value="Genomic_DNA"/>
</dbReference>
<dbReference type="Proteomes" id="UP000031327">
    <property type="component" value="Unassembled WGS sequence"/>
</dbReference>
<keyword evidence="2" id="KW-0645">Protease</keyword>
<dbReference type="InterPro" id="IPR045474">
    <property type="entry name" value="GEVED"/>
</dbReference>
<keyword evidence="6" id="KW-0482">Metalloprotease</keyword>
<comment type="caution">
    <text evidence="13">The sequence shown here is derived from an EMBL/GenBank/DDBJ whole genome shotgun (WGS) entry which is preliminary data.</text>
</comment>
<evidence type="ECO:0000313" key="14">
    <source>
        <dbReference type="Proteomes" id="UP000031327"/>
    </source>
</evidence>
<accession>A0A0C1QHE5</accession>
<feature type="domain" description="Peptidase M4 C-terminal" evidence="11">
    <location>
        <begin position="425"/>
        <end position="583"/>
    </location>
</feature>
<dbReference type="InterPro" id="IPR013856">
    <property type="entry name" value="Peptidase_M4_domain"/>
</dbReference>